<dbReference type="InterPro" id="IPR011324">
    <property type="entry name" value="Cytotoxic_necrot_fac-like_cat"/>
</dbReference>
<comment type="caution">
    <text evidence="10">The sequence shown here is derived from an EMBL/GenBank/DDBJ whole genome shotgun (WGS) entry which is preliminary data.</text>
</comment>
<comment type="catalytic activity">
    <reaction evidence="1">
        <text>inosine + phosphate = alpha-D-ribose 1-phosphate + hypoxanthine</text>
        <dbReference type="Rhea" id="RHEA:27646"/>
        <dbReference type="ChEBI" id="CHEBI:17368"/>
        <dbReference type="ChEBI" id="CHEBI:17596"/>
        <dbReference type="ChEBI" id="CHEBI:43474"/>
        <dbReference type="ChEBI" id="CHEBI:57720"/>
        <dbReference type="EC" id="2.4.2.1"/>
    </reaction>
    <physiologicalReaction direction="left-to-right" evidence="1">
        <dbReference type="Rhea" id="RHEA:27647"/>
    </physiologicalReaction>
</comment>
<dbReference type="GO" id="GO:0016787">
    <property type="term" value="F:hydrolase activity"/>
    <property type="evidence" value="ECO:0007669"/>
    <property type="project" value="UniProtKB-KW"/>
</dbReference>
<sequence length="121" mass="13013">VMTQRFAVLPAHIHAVLGPTIGACCYTLDARAVGPFQEHFASWEQFFLPQGPGRWTMDLLTANTLQLQTAGVPTSHMAIASLCTVCHKHELFSHRGEGQEAGRGMALAAFTSALPDAPVVK</sequence>
<feature type="non-terminal residue" evidence="10">
    <location>
        <position position="1"/>
    </location>
</feature>
<comment type="similarity">
    <text evidence="2">Belongs to the purine nucleoside phosphorylase YfiH/LACC1 family.</text>
</comment>
<gene>
    <name evidence="10" type="ORF">FJZ47_18910</name>
</gene>
<dbReference type="PANTHER" id="PTHR30616:SF2">
    <property type="entry name" value="PURINE NUCLEOSIDE PHOSPHORYLASE LACC1"/>
    <property type="match status" value="1"/>
</dbReference>
<protein>
    <submittedName>
        <fullName evidence="10">Laccase domain-containing protein</fullName>
    </submittedName>
</protein>
<keyword evidence="3" id="KW-0808">Transferase</keyword>
<evidence type="ECO:0000256" key="9">
    <source>
        <dbReference type="ARBA" id="ARBA00049893"/>
    </source>
</evidence>
<comment type="catalytic activity">
    <reaction evidence="8">
        <text>adenosine + phosphate = alpha-D-ribose 1-phosphate + adenine</text>
        <dbReference type="Rhea" id="RHEA:27642"/>
        <dbReference type="ChEBI" id="CHEBI:16335"/>
        <dbReference type="ChEBI" id="CHEBI:16708"/>
        <dbReference type="ChEBI" id="CHEBI:43474"/>
        <dbReference type="ChEBI" id="CHEBI:57720"/>
        <dbReference type="EC" id="2.4.2.1"/>
    </reaction>
    <physiologicalReaction direction="left-to-right" evidence="8">
        <dbReference type="Rhea" id="RHEA:27643"/>
    </physiologicalReaction>
</comment>
<dbReference type="PANTHER" id="PTHR30616">
    <property type="entry name" value="UNCHARACTERIZED PROTEIN YFIH"/>
    <property type="match status" value="1"/>
</dbReference>
<evidence type="ECO:0000256" key="6">
    <source>
        <dbReference type="ARBA" id="ARBA00022833"/>
    </source>
</evidence>
<evidence type="ECO:0000313" key="10">
    <source>
        <dbReference type="EMBL" id="MBM3225848.1"/>
    </source>
</evidence>
<keyword evidence="6" id="KW-0862">Zinc</keyword>
<dbReference type="InterPro" id="IPR038371">
    <property type="entry name" value="Cu_polyphenol_OxRdtase_sf"/>
</dbReference>
<reference evidence="10" key="1">
    <citation type="submission" date="2019-03" db="EMBL/GenBank/DDBJ databases">
        <title>Lake Tanganyika Metagenome-Assembled Genomes (MAGs).</title>
        <authorList>
            <person name="Tran P."/>
        </authorList>
    </citation>
    <scope>NUCLEOTIDE SEQUENCE</scope>
    <source>
        <strain evidence="10">K_DeepCast_65m_m2_066</strain>
    </source>
</reference>
<evidence type="ECO:0000256" key="2">
    <source>
        <dbReference type="ARBA" id="ARBA00007353"/>
    </source>
</evidence>
<evidence type="ECO:0000256" key="3">
    <source>
        <dbReference type="ARBA" id="ARBA00022679"/>
    </source>
</evidence>
<evidence type="ECO:0000256" key="4">
    <source>
        <dbReference type="ARBA" id="ARBA00022723"/>
    </source>
</evidence>
<evidence type="ECO:0000256" key="1">
    <source>
        <dbReference type="ARBA" id="ARBA00000553"/>
    </source>
</evidence>
<keyword evidence="5" id="KW-0378">Hydrolase</keyword>
<dbReference type="Gene3D" id="3.60.140.10">
    <property type="entry name" value="CNF1/YfiH-like putative cysteine hydrolases"/>
    <property type="match status" value="1"/>
</dbReference>
<dbReference type="Proteomes" id="UP000712673">
    <property type="component" value="Unassembled WGS sequence"/>
</dbReference>
<dbReference type="InterPro" id="IPR003730">
    <property type="entry name" value="Cu_polyphenol_OxRdtase"/>
</dbReference>
<evidence type="ECO:0000256" key="7">
    <source>
        <dbReference type="ARBA" id="ARBA00047989"/>
    </source>
</evidence>
<comment type="catalytic activity">
    <reaction evidence="7">
        <text>adenosine + H2O + H(+) = inosine + NH4(+)</text>
        <dbReference type="Rhea" id="RHEA:24408"/>
        <dbReference type="ChEBI" id="CHEBI:15377"/>
        <dbReference type="ChEBI" id="CHEBI:15378"/>
        <dbReference type="ChEBI" id="CHEBI:16335"/>
        <dbReference type="ChEBI" id="CHEBI:17596"/>
        <dbReference type="ChEBI" id="CHEBI:28938"/>
        <dbReference type="EC" id="3.5.4.4"/>
    </reaction>
    <physiologicalReaction direction="left-to-right" evidence="7">
        <dbReference type="Rhea" id="RHEA:24409"/>
    </physiologicalReaction>
</comment>
<dbReference type="GO" id="GO:0017061">
    <property type="term" value="F:S-methyl-5-thioadenosine phosphorylase activity"/>
    <property type="evidence" value="ECO:0007669"/>
    <property type="project" value="UniProtKB-EC"/>
</dbReference>
<accession>A0A937W453</accession>
<dbReference type="EMBL" id="VGLS01000704">
    <property type="protein sequence ID" value="MBM3225848.1"/>
    <property type="molecule type" value="Genomic_DNA"/>
</dbReference>
<keyword evidence="4" id="KW-0479">Metal-binding</keyword>
<evidence type="ECO:0000313" key="11">
    <source>
        <dbReference type="Proteomes" id="UP000712673"/>
    </source>
</evidence>
<dbReference type="Pfam" id="PF02578">
    <property type="entry name" value="Cu-oxidase_4"/>
    <property type="match status" value="1"/>
</dbReference>
<evidence type="ECO:0000256" key="8">
    <source>
        <dbReference type="ARBA" id="ARBA00048968"/>
    </source>
</evidence>
<dbReference type="GO" id="GO:0005507">
    <property type="term" value="F:copper ion binding"/>
    <property type="evidence" value="ECO:0007669"/>
    <property type="project" value="TreeGrafter"/>
</dbReference>
<dbReference type="SUPFAM" id="SSF64438">
    <property type="entry name" value="CNF1/YfiH-like putative cysteine hydrolases"/>
    <property type="match status" value="1"/>
</dbReference>
<proteinExistence type="inferred from homology"/>
<evidence type="ECO:0000256" key="5">
    <source>
        <dbReference type="ARBA" id="ARBA00022801"/>
    </source>
</evidence>
<organism evidence="10 11">
    <name type="scientific">Tectimicrobiota bacterium</name>
    <dbReference type="NCBI Taxonomy" id="2528274"/>
    <lineage>
        <taxon>Bacteria</taxon>
        <taxon>Pseudomonadati</taxon>
        <taxon>Nitrospinota/Tectimicrobiota group</taxon>
        <taxon>Candidatus Tectimicrobiota</taxon>
    </lineage>
</organism>
<name>A0A937W453_UNCTE</name>
<comment type="catalytic activity">
    <reaction evidence="9">
        <text>S-methyl-5'-thioadenosine + phosphate = 5-(methylsulfanyl)-alpha-D-ribose 1-phosphate + adenine</text>
        <dbReference type="Rhea" id="RHEA:11852"/>
        <dbReference type="ChEBI" id="CHEBI:16708"/>
        <dbReference type="ChEBI" id="CHEBI:17509"/>
        <dbReference type="ChEBI" id="CHEBI:43474"/>
        <dbReference type="ChEBI" id="CHEBI:58533"/>
        <dbReference type="EC" id="2.4.2.28"/>
    </reaction>
    <physiologicalReaction direction="left-to-right" evidence="9">
        <dbReference type="Rhea" id="RHEA:11853"/>
    </physiologicalReaction>
</comment>
<dbReference type="AlphaFoldDB" id="A0A937W453"/>